<dbReference type="AlphaFoldDB" id="A0A8T0NMD2"/>
<dbReference type="InterPro" id="IPR011676">
    <property type="entry name" value="DUF1618"/>
</dbReference>
<comment type="caution">
    <text evidence="2">The sequence shown here is derived from an EMBL/GenBank/DDBJ whole genome shotgun (WGS) entry which is preliminary data.</text>
</comment>
<evidence type="ECO:0000259" key="1">
    <source>
        <dbReference type="Pfam" id="PF07762"/>
    </source>
</evidence>
<evidence type="ECO:0000313" key="3">
    <source>
        <dbReference type="Proteomes" id="UP000823388"/>
    </source>
</evidence>
<protein>
    <recommendedName>
        <fullName evidence="1">DUF1618 domain-containing protein</fullName>
    </recommendedName>
</protein>
<feature type="domain" description="DUF1618" evidence="1">
    <location>
        <begin position="266"/>
        <end position="392"/>
    </location>
</feature>
<dbReference type="Proteomes" id="UP000823388">
    <property type="component" value="Chromosome 9K"/>
</dbReference>
<keyword evidence="3" id="KW-1185">Reference proteome</keyword>
<proteinExistence type="predicted"/>
<dbReference type="Pfam" id="PF07762">
    <property type="entry name" value="DUF1618"/>
    <property type="match status" value="1"/>
</dbReference>
<name>A0A8T0NMD2_PANVG</name>
<accession>A0A8T0NMD2</accession>
<evidence type="ECO:0000313" key="2">
    <source>
        <dbReference type="EMBL" id="KAG2548024.1"/>
    </source>
</evidence>
<organism evidence="2 3">
    <name type="scientific">Panicum virgatum</name>
    <name type="common">Blackwell switchgrass</name>
    <dbReference type="NCBI Taxonomy" id="38727"/>
    <lineage>
        <taxon>Eukaryota</taxon>
        <taxon>Viridiplantae</taxon>
        <taxon>Streptophyta</taxon>
        <taxon>Embryophyta</taxon>
        <taxon>Tracheophyta</taxon>
        <taxon>Spermatophyta</taxon>
        <taxon>Magnoliopsida</taxon>
        <taxon>Liliopsida</taxon>
        <taxon>Poales</taxon>
        <taxon>Poaceae</taxon>
        <taxon>PACMAD clade</taxon>
        <taxon>Panicoideae</taxon>
        <taxon>Panicodae</taxon>
        <taxon>Paniceae</taxon>
        <taxon>Panicinae</taxon>
        <taxon>Panicum</taxon>
        <taxon>Panicum sect. Hiantes</taxon>
    </lineage>
</organism>
<reference evidence="2" key="1">
    <citation type="submission" date="2020-05" db="EMBL/GenBank/DDBJ databases">
        <title>WGS assembly of Panicum virgatum.</title>
        <authorList>
            <person name="Lovell J.T."/>
            <person name="Jenkins J."/>
            <person name="Shu S."/>
            <person name="Juenger T.E."/>
            <person name="Schmutz J."/>
        </authorList>
    </citation>
    <scope>NUCLEOTIDE SEQUENCE</scope>
    <source>
        <strain evidence="2">AP13</strain>
    </source>
</reference>
<dbReference type="PANTHER" id="PTHR33086">
    <property type="entry name" value="OS05G0468200 PROTEIN-RELATED"/>
    <property type="match status" value="1"/>
</dbReference>
<sequence length="482" mass="54137">MGFHLGLPISLYHNRADPSPLILILLHNPHHHSASAMDPAKGVMVMRSVLWRLNQLADAPGPMWESIYCSRKVAYGCGRHGQKVVEGITLFRSLPDHQDVTSSMTIRLSAEAIGIVKADLGLGSRSALQPQGFVQAASEGLLVLAVNFSVHNPSNRGYYLVYDSTDASLYMTPCLPTRLVCSYTPAPVPRRIDGGGSEPQLVLLAHPYRSCHPDDEDLLCLCTPAARSPGITDRLWDIKALCFPHLHLPGSFNVQVTFSFQGKVFWADLSRGLAYCELRAATNSAVQFDFINLPYGYEIHLDDLPEDGSMEPPEMDRTIGCIGGCIKFICIDRPRGRSGNWMLRFWTLDLGRKKWQAEEGLLWKELWEQIDFMGSARLWDVEPRYPVLMPDDTLCLVLEDMRHRRVWSPVDSVEVDRICRFDIFSKTPVWHGKVGHYSIWPVMLPGDFFTKCYPPSDPRKSQLLGRKRKLQSIVASGSCKAS</sequence>
<gene>
    <name evidence="2" type="ORF">PVAP13_9KG132000</name>
</gene>
<dbReference type="EMBL" id="CM029053">
    <property type="protein sequence ID" value="KAG2548024.1"/>
    <property type="molecule type" value="Genomic_DNA"/>
</dbReference>
<dbReference type="PANTHER" id="PTHR33086:SF54">
    <property type="entry name" value="DUF1618 DOMAIN-CONTAINING PROTEIN"/>
    <property type="match status" value="1"/>
</dbReference>